<keyword evidence="2" id="KW-1185">Reference proteome</keyword>
<dbReference type="AlphaFoldDB" id="A0A5B7GVU8"/>
<organism evidence="1 2">
    <name type="scientific">Portunus trituberculatus</name>
    <name type="common">Swimming crab</name>
    <name type="synonym">Neptunus trituberculatus</name>
    <dbReference type="NCBI Taxonomy" id="210409"/>
    <lineage>
        <taxon>Eukaryota</taxon>
        <taxon>Metazoa</taxon>
        <taxon>Ecdysozoa</taxon>
        <taxon>Arthropoda</taxon>
        <taxon>Crustacea</taxon>
        <taxon>Multicrustacea</taxon>
        <taxon>Malacostraca</taxon>
        <taxon>Eumalacostraca</taxon>
        <taxon>Eucarida</taxon>
        <taxon>Decapoda</taxon>
        <taxon>Pleocyemata</taxon>
        <taxon>Brachyura</taxon>
        <taxon>Eubrachyura</taxon>
        <taxon>Portunoidea</taxon>
        <taxon>Portunidae</taxon>
        <taxon>Portuninae</taxon>
        <taxon>Portunus</taxon>
    </lineage>
</organism>
<sequence length="107" mass="12033">MNYTSLPVFTNKNTTNHPQALVRQKRSSGIKREVGLVRGPQPAARRGKARRGRRDWMAVRRRRVGPNVRVCGGSSSLHPSRPMLLGVTLDLPLSQPRLEWGSIGRRL</sequence>
<comment type="caution">
    <text evidence="1">The sequence shown here is derived from an EMBL/GenBank/DDBJ whole genome shotgun (WGS) entry which is preliminary data.</text>
</comment>
<gene>
    <name evidence="1" type="ORF">E2C01_054750</name>
</gene>
<reference evidence="1 2" key="1">
    <citation type="submission" date="2019-05" db="EMBL/GenBank/DDBJ databases">
        <title>Another draft genome of Portunus trituberculatus and its Hox gene families provides insights of decapod evolution.</title>
        <authorList>
            <person name="Jeong J.-H."/>
            <person name="Song I."/>
            <person name="Kim S."/>
            <person name="Choi T."/>
            <person name="Kim D."/>
            <person name="Ryu S."/>
            <person name="Kim W."/>
        </authorList>
    </citation>
    <scope>NUCLEOTIDE SEQUENCE [LARGE SCALE GENOMIC DNA]</scope>
    <source>
        <tissue evidence="1">Muscle</tissue>
    </source>
</reference>
<dbReference type="Proteomes" id="UP000324222">
    <property type="component" value="Unassembled WGS sequence"/>
</dbReference>
<evidence type="ECO:0000313" key="2">
    <source>
        <dbReference type="Proteomes" id="UP000324222"/>
    </source>
</evidence>
<proteinExistence type="predicted"/>
<protein>
    <submittedName>
        <fullName evidence="1">Uncharacterized protein</fullName>
    </submittedName>
</protein>
<name>A0A5B7GVU8_PORTR</name>
<dbReference type="EMBL" id="VSRR010017796">
    <property type="protein sequence ID" value="MPC60694.1"/>
    <property type="molecule type" value="Genomic_DNA"/>
</dbReference>
<accession>A0A5B7GVU8</accession>
<evidence type="ECO:0000313" key="1">
    <source>
        <dbReference type="EMBL" id="MPC60694.1"/>
    </source>
</evidence>